<dbReference type="EMBL" id="LXQA010233662">
    <property type="protein sequence ID" value="MCI36425.1"/>
    <property type="molecule type" value="Genomic_DNA"/>
</dbReference>
<protein>
    <submittedName>
        <fullName evidence="2">Uncharacterized protein</fullName>
    </submittedName>
</protein>
<evidence type="ECO:0000256" key="1">
    <source>
        <dbReference type="SAM" id="SignalP"/>
    </source>
</evidence>
<evidence type="ECO:0000313" key="2">
    <source>
        <dbReference type="EMBL" id="MCI36425.1"/>
    </source>
</evidence>
<feature type="non-terminal residue" evidence="2">
    <location>
        <position position="52"/>
    </location>
</feature>
<comment type="caution">
    <text evidence="2">The sequence shown here is derived from an EMBL/GenBank/DDBJ whole genome shotgun (WGS) entry which is preliminary data.</text>
</comment>
<feature type="chain" id="PRO_5017429774" evidence="1">
    <location>
        <begin position="22"/>
        <end position="52"/>
    </location>
</feature>
<evidence type="ECO:0000313" key="3">
    <source>
        <dbReference type="Proteomes" id="UP000265520"/>
    </source>
</evidence>
<accession>A0A392RLK8</accession>
<sequence length="52" mass="5945">MKAVLSLSLWYIGIWLYHEYASMNDNSLYPDELSTSLSMFGRGYESLGHALL</sequence>
<feature type="signal peptide" evidence="1">
    <location>
        <begin position="1"/>
        <end position="21"/>
    </location>
</feature>
<keyword evidence="3" id="KW-1185">Reference proteome</keyword>
<name>A0A392RLK8_9FABA</name>
<proteinExistence type="predicted"/>
<reference evidence="2 3" key="1">
    <citation type="journal article" date="2018" name="Front. Plant Sci.">
        <title>Red Clover (Trifolium pratense) and Zigzag Clover (T. medium) - A Picture of Genomic Similarities and Differences.</title>
        <authorList>
            <person name="Dluhosova J."/>
            <person name="Istvanek J."/>
            <person name="Nedelnik J."/>
            <person name="Repkova J."/>
        </authorList>
    </citation>
    <scope>NUCLEOTIDE SEQUENCE [LARGE SCALE GENOMIC DNA]</scope>
    <source>
        <strain evidence="3">cv. 10/8</strain>
        <tissue evidence="2">Leaf</tissue>
    </source>
</reference>
<organism evidence="2 3">
    <name type="scientific">Trifolium medium</name>
    <dbReference type="NCBI Taxonomy" id="97028"/>
    <lineage>
        <taxon>Eukaryota</taxon>
        <taxon>Viridiplantae</taxon>
        <taxon>Streptophyta</taxon>
        <taxon>Embryophyta</taxon>
        <taxon>Tracheophyta</taxon>
        <taxon>Spermatophyta</taxon>
        <taxon>Magnoliopsida</taxon>
        <taxon>eudicotyledons</taxon>
        <taxon>Gunneridae</taxon>
        <taxon>Pentapetalae</taxon>
        <taxon>rosids</taxon>
        <taxon>fabids</taxon>
        <taxon>Fabales</taxon>
        <taxon>Fabaceae</taxon>
        <taxon>Papilionoideae</taxon>
        <taxon>50 kb inversion clade</taxon>
        <taxon>NPAAA clade</taxon>
        <taxon>Hologalegina</taxon>
        <taxon>IRL clade</taxon>
        <taxon>Trifolieae</taxon>
        <taxon>Trifolium</taxon>
    </lineage>
</organism>
<dbReference type="Proteomes" id="UP000265520">
    <property type="component" value="Unassembled WGS sequence"/>
</dbReference>
<keyword evidence="1" id="KW-0732">Signal</keyword>
<dbReference type="AlphaFoldDB" id="A0A392RLK8"/>